<dbReference type="AlphaFoldDB" id="A0AAU7W4V7"/>
<sequence length="105" mass="11283">MSAARRELEEELGVVPEDLRHLHTFFLNPGRASWPTHLFISTGALNPGIADTSDPTEQVQLARMPLANLDDLIRRGDIVDPPLIVARAIAAATGDLPPLGPARTG</sequence>
<name>A0AAU7W4V7_9MICO</name>
<organism evidence="2">
    <name type="scientific">Microbacterium sp. A8/3-1</name>
    <dbReference type="NCBI Taxonomy" id="3160749"/>
    <lineage>
        <taxon>Bacteria</taxon>
        <taxon>Bacillati</taxon>
        <taxon>Actinomycetota</taxon>
        <taxon>Actinomycetes</taxon>
        <taxon>Micrococcales</taxon>
        <taxon>Microbacteriaceae</taxon>
        <taxon>Microbacterium</taxon>
    </lineage>
</organism>
<protein>
    <submittedName>
        <fullName evidence="2">NUDIX domain-containing protein</fullName>
    </submittedName>
</protein>
<dbReference type="InterPro" id="IPR000086">
    <property type="entry name" value="NUDIX_hydrolase_dom"/>
</dbReference>
<reference evidence="2" key="1">
    <citation type="submission" date="2024-06" db="EMBL/GenBank/DDBJ databases">
        <title>Draft genome sequence of Microbacterium sp. strain A8/3-1, isolated from Oxytropis tragacanthoides Fisch. ex DC. Root nodules in the Altai region of Russia.</title>
        <authorList>
            <person name="Sazanova A."/>
            <person name="Guro P."/>
            <person name="Kuznetsova I."/>
            <person name="Belimov A."/>
            <person name="Safronova V."/>
        </authorList>
    </citation>
    <scope>NUCLEOTIDE SEQUENCE</scope>
    <source>
        <strain evidence="2">A8/3-1</strain>
    </source>
</reference>
<dbReference type="Gene3D" id="3.90.79.10">
    <property type="entry name" value="Nucleoside Triphosphate Pyrophosphohydrolase"/>
    <property type="match status" value="1"/>
</dbReference>
<dbReference type="CDD" id="cd03424">
    <property type="entry name" value="NUDIX_ADPRase_Nudt5_UGPPase_Nudt14"/>
    <property type="match status" value="1"/>
</dbReference>
<feature type="domain" description="Nudix hydrolase" evidence="1">
    <location>
        <begin position="3"/>
        <end position="72"/>
    </location>
</feature>
<dbReference type="RefSeq" id="WP_350353281.1">
    <property type="nucleotide sequence ID" value="NZ_CP158357.1"/>
</dbReference>
<evidence type="ECO:0000259" key="1">
    <source>
        <dbReference type="Pfam" id="PF00293"/>
    </source>
</evidence>
<proteinExistence type="predicted"/>
<dbReference type="InterPro" id="IPR015797">
    <property type="entry name" value="NUDIX_hydrolase-like_dom_sf"/>
</dbReference>
<dbReference type="Pfam" id="PF00293">
    <property type="entry name" value="NUDIX"/>
    <property type="match status" value="1"/>
</dbReference>
<dbReference type="SUPFAM" id="SSF55811">
    <property type="entry name" value="Nudix"/>
    <property type="match status" value="1"/>
</dbReference>
<dbReference type="EMBL" id="CP158357">
    <property type="protein sequence ID" value="XBX80479.1"/>
    <property type="molecule type" value="Genomic_DNA"/>
</dbReference>
<gene>
    <name evidence="2" type="ORF">ABS642_10410</name>
</gene>
<accession>A0AAU7W4V7</accession>
<evidence type="ECO:0000313" key="2">
    <source>
        <dbReference type="EMBL" id="XBX80479.1"/>
    </source>
</evidence>